<dbReference type="Proteomes" id="UP000215086">
    <property type="component" value="Chromosome"/>
</dbReference>
<evidence type="ECO:0000313" key="1">
    <source>
        <dbReference type="EMBL" id="ASV74597.1"/>
    </source>
</evidence>
<name>A0A286RF83_9BACT</name>
<organism evidence="1 2">
    <name type="scientific">Thermogutta terrifontis</name>
    <dbReference type="NCBI Taxonomy" id="1331910"/>
    <lineage>
        <taxon>Bacteria</taxon>
        <taxon>Pseudomonadati</taxon>
        <taxon>Planctomycetota</taxon>
        <taxon>Planctomycetia</taxon>
        <taxon>Pirellulales</taxon>
        <taxon>Thermoguttaceae</taxon>
        <taxon>Thermogutta</taxon>
    </lineage>
</organism>
<dbReference type="EMBL" id="CP018477">
    <property type="protein sequence ID" value="ASV74597.1"/>
    <property type="molecule type" value="Genomic_DNA"/>
</dbReference>
<proteinExistence type="predicted"/>
<dbReference type="KEGG" id="ttf:THTE_1995"/>
<protein>
    <submittedName>
        <fullName evidence="1">Uncharacterized protein</fullName>
    </submittedName>
</protein>
<keyword evidence="2" id="KW-1185">Reference proteome</keyword>
<reference evidence="1 2" key="1">
    <citation type="journal article" name="Front. Microbiol.">
        <title>Sugar Metabolism of the First Thermophilic Planctomycete Thermogutta terrifontis: Comparative Genomic and Transcriptomic Approaches.</title>
        <authorList>
            <person name="Elcheninov A.G."/>
            <person name="Menzel P."/>
            <person name="Gudbergsdottir S.R."/>
            <person name="Slesarev A.I."/>
            <person name="Kadnikov V.V."/>
            <person name="Krogh A."/>
            <person name="Bonch-Osmolovskaya E.A."/>
            <person name="Peng X."/>
            <person name="Kublanov I.V."/>
        </authorList>
    </citation>
    <scope>NUCLEOTIDE SEQUENCE [LARGE SCALE GENOMIC DNA]</scope>
    <source>
        <strain evidence="1 2">R1</strain>
    </source>
</reference>
<accession>A0A286RF83</accession>
<evidence type="ECO:0000313" key="2">
    <source>
        <dbReference type="Proteomes" id="UP000215086"/>
    </source>
</evidence>
<sequence>MRSSGIGEETRAKRCETLANGAWADAVEGNADVGRGCAILPLATLPADLPKMWYGGYIRPCHQTGQGKIVVLRRFGIDQ</sequence>
<dbReference type="AlphaFoldDB" id="A0A286RF83"/>
<gene>
    <name evidence="1" type="ORF">THTE_1995</name>
</gene>